<proteinExistence type="predicted"/>
<keyword evidence="2" id="KW-1185">Reference proteome</keyword>
<comment type="caution">
    <text evidence="1">The sequence shown here is derived from an EMBL/GenBank/DDBJ whole genome shotgun (WGS) entry which is preliminary data.</text>
</comment>
<evidence type="ECO:0000313" key="2">
    <source>
        <dbReference type="Proteomes" id="UP000664369"/>
    </source>
</evidence>
<evidence type="ECO:0000313" key="1">
    <source>
        <dbReference type="EMBL" id="MBO2008062.1"/>
    </source>
</evidence>
<sequence>MDTTQVRVIMGRAAEVSTFQQEQIYHYTHQPGSSASYQIKFGATYKVIEMNNLD</sequence>
<accession>A0ABS3QA93</accession>
<name>A0ABS3QA93_9BACT</name>
<organism evidence="1 2">
    <name type="scientific">Hymenobacter negativus</name>
    <dbReference type="NCBI Taxonomy" id="2795026"/>
    <lineage>
        <taxon>Bacteria</taxon>
        <taxon>Pseudomonadati</taxon>
        <taxon>Bacteroidota</taxon>
        <taxon>Cytophagia</taxon>
        <taxon>Cytophagales</taxon>
        <taxon>Hymenobacteraceae</taxon>
        <taxon>Hymenobacter</taxon>
    </lineage>
</organism>
<gene>
    <name evidence="1" type="ORF">J4E00_03310</name>
</gene>
<reference evidence="1 2" key="1">
    <citation type="submission" date="2021-03" db="EMBL/GenBank/DDBJ databases">
        <authorList>
            <person name="Kim M.K."/>
        </authorList>
    </citation>
    <scope>NUCLEOTIDE SEQUENCE [LARGE SCALE GENOMIC DNA]</scope>
    <source>
        <strain evidence="1 2">BT442</strain>
    </source>
</reference>
<protein>
    <submittedName>
        <fullName evidence="1">Uncharacterized protein</fullName>
    </submittedName>
</protein>
<dbReference type="EMBL" id="JAGETZ010000001">
    <property type="protein sequence ID" value="MBO2008062.1"/>
    <property type="molecule type" value="Genomic_DNA"/>
</dbReference>
<dbReference type="Proteomes" id="UP000664369">
    <property type="component" value="Unassembled WGS sequence"/>
</dbReference>